<dbReference type="Pfam" id="PF23539">
    <property type="entry name" value="DUF7134"/>
    <property type="match status" value="1"/>
</dbReference>
<dbReference type="PANTHER" id="PTHR24421">
    <property type="entry name" value="NITRATE/NITRITE SENSOR PROTEIN NARX-RELATED"/>
    <property type="match status" value="1"/>
</dbReference>
<keyword evidence="3" id="KW-0597">Phosphoprotein</keyword>
<gene>
    <name evidence="15" type="ORF">BBK14_21150</name>
</gene>
<dbReference type="PANTHER" id="PTHR24421:SF10">
    <property type="entry name" value="NITRATE_NITRITE SENSOR PROTEIN NARQ"/>
    <property type="match status" value="1"/>
</dbReference>
<dbReference type="EC" id="2.7.13.3" evidence="2"/>
<feature type="coiled-coil region" evidence="9">
    <location>
        <begin position="168"/>
        <end position="201"/>
    </location>
</feature>
<feature type="transmembrane region" description="Helical" evidence="11">
    <location>
        <begin position="140"/>
        <end position="158"/>
    </location>
</feature>
<keyword evidence="8" id="KW-0902">Two-component regulatory system</keyword>
<keyword evidence="9" id="KW-0175">Coiled coil</keyword>
<evidence type="ECO:0000256" key="6">
    <source>
        <dbReference type="ARBA" id="ARBA00022777"/>
    </source>
</evidence>
<evidence type="ECO:0000256" key="4">
    <source>
        <dbReference type="ARBA" id="ARBA00022679"/>
    </source>
</evidence>
<evidence type="ECO:0000256" key="2">
    <source>
        <dbReference type="ARBA" id="ARBA00012438"/>
    </source>
</evidence>
<reference evidence="16" key="1">
    <citation type="submission" date="2016-07" db="EMBL/GenBank/DDBJ databases">
        <title>Frankia sp. NRRL B-16219 Genome sequencing.</title>
        <authorList>
            <person name="Ghodhbane-Gtari F."/>
            <person name="Swanson E."/>
            <person name="Gueddou A."/>
            <person name="Louati M."/>
            <person name="Nouioui I."/>
            <person name="Hezbri K."/>
            <person name="Abebe-Akele F."/>
            <person name="Simpson S."/>
            <person name="Morris K."/>
            <person name="Thomas K."/>
            <person name="Gtari M."/>
            <person name="Tisa L.S."/>
        </authorList>
    </citation>
    <scope>NUCLEOTIDE SEQUENCE [LARGE SCALE GENOMIC DNA]</scope>
    <source>
        <strain evidence="16">NRRL B-16219</strain>
    </source>
</reference>
<evidence type="ECO:0000256" key="10">
    <source>
        <dbReference type="SAM" id="MobiDB-lite"/>
    </source>
</evidence>
<dbReference type="InterPro" id="IPR050482">
    <property type="entry name" value="Sensor_HK_TwoCompSys"/>
</dbReference>
<keyword evidence="11" id="KW-0812">Transmembrane</keyword>
<organism evidence="15 16">
    <name type="scientific">Parafrankia soli</name>
    <dbReference type="NCBI Taxonomy" id="2599596"/>
    <lineage>
        <taxon>Bacteria</taxon>
        <taxon>Bacillati</taxon>
        <taxon>Actinomycetota</taxon>
        <taxon>Actinomycetes</taxon>
        <taxon>Frankiales</taxon>
        <taxon>Frankiaceae</taxon>
        <taxon>Parafrankia</taxon>
    </lineage>
</organism>
<evidence type="ECO:0000256" key="7">
    <source>
        <dbReference type="ARBA" id="ARBA00022840"/>
    </source>
</evidence>
<evidence type="ECO:0000256" key="8">
    <source>
        <dbReference type="ARBA" id="ARBA00023012"/>
    </source>
</evidence>
<dbReference type="SUPFAM" id="SSF55874">
    <property type="entry name" value="ATPase domain of HSP90 chaperone/DNA topoisomerase II/histidine kinase"/>
    <property type="match status" value="1"/>
</dbReference>
<comment type="catalytic activity">
    <reaction evidence="1">
        <text>ATP + protein L-histidine = ADP + protein N-phospho-L-histidine.</text>
        <dbReference type="EC" id="2.7.13.3"/>
    </reaction>
</comment>
<keyword evidence="11" id="KW-1133">Transmembrane helix</keyword>
<feature type="transmembrane region" description="Helical" evidence="11">
    <location>
        <begin position="21"/>
        <end position="40"/>
    </location>
</feature>
<evidence type="ECO:0000259" key="12">
    <source>
        <dbReference type="Pfam" id="PF02518"/>
    </source>
</evidence>
<keyword evidence="5" id="KW-0547">Nucleotide-binding</keyword>
<dbReference type="GO" id="GO:0046983">
    <property type="term" value="F:protein dimerization activity"/>
    <property type="evidence" value="ECO:0007669"/>
    <property type="project" value="InterPro"/>
</dbReference>
<feature type="transmembrane region" description="Helical" evidence="11">
    <location>
        <begin position="46"/>
        <end position="66"/>
    </location>
</feature>
<accession>A0A1S1PWN9</accession>
<dbReference type="Pfam" id="PF07730">
    <property type="entry name" value="HisKA_3"/>
    <property type="match status" value="1"/>
</dbReference>
<evidence type="ECO:0000256" key="5">
    <source>
        <dbReference type="ARBA" id="ARBA00022741"/>
    </source>
</evidence>
<dbReference type="CDD" id="cd16917">
    <property type="entry name" value="HATPase_UhpB-NarQ-NarX-like"/>
    <property type="match status" value="1"/>
</dbReference>
<dbReference type="OrthoDB" id="227596at2"/>
<evidence type="ECO:0000313" key="15">
    <source>
        <dbReference type="EMBL" id="OHV27103.1"/>
    </source>
</evidence>
<evidence type="ECO:0000256" key="1">
    <source>
        <dbReference type="ARBA" id="ARBA00000085"/>
    </source>
</evidence>
<feature type="domain" description="Signal transduction histidine kinase subgroup 3 dimerisation and phosphoacceptor" evidence="13">
    <location>
        <begin position="193"/>
        <end position="258"/>
    </location>
</feature>
<evidence type="ECO:0000256" key="9">
    <source>
        <dbReference type="SAM" id="Coils"/>
    </source>
</evidence>
<proteinExistence type="predicted"/>
<feature type="compositionally biased region" description="Low complexity" evidence="10">
    <location>
        <begin position="364"/>
        <end position="374"/>
    </location>
</feature>
<dbReference type="GO" id="GO:0000155">
    <property type="term" value="F:phosphorelay sensor kinase activity"/>
    <property type="evidence" value="ECO:0007669"/>
    <property type="project" value="InterPro"/>
</dbReference>
<keyword evidence="11" id="KW-0472">Membrane</keyword>
<evidence type="ECO:0000259" key="13">
    <source>
        <dbReference type="Pfam" id="PF07730"/>
    </source>
</evidence>
<dbReference type="GO" id="GO:0016020">
    <property type="term" value="C:membrane"/>
    <property type="evidence" value="ECO:0007669"/>
    <property type="project" value="InterPro"/>
</dbReference>
<dbReference type="InterPro" id="IPR003594">
    <property type="entry name" value="HATPase_dom"/>
</dbReference>
<dbReference type="InterPro" id="IPR036890">
    <property type="entry name" value="HATPase_C_sf"/>
</dbReference>
<feature type="transmembrane region" description="Helical" evidence="11">
    <location>
        <begin position="117"/>
        <end position="134"/>
    </location>
</feature>
<feature type="region of interest" description="Disordered" evidence="10">
    <location>
        <begin position="344"/>
        <end position="394"/>
    </location>
</feature>
<dbReference type="Pfam" id="PF02518">
    <property type="entry name" value="HATPase_c"/>
    <property type="match status" value="1"/>
</dbReference>
<feature type="domain" description="DUF7134" evidence="14">
    <location>
        <begin position="14"/>
        <end position="165"/>
    </location>
</feature>
<keyword evidence="6 15" id="KW-0418">Kinase</keyword>
<keyword evidence="4" id="KW-0808">Transferase</keyword>
<feature type="transmembrane region" description="Helical" evidence="11">
    <location>
        <begin position="73"/>
        <end position="90"/>
    </location>
</feature>
<sequence length="467" mass="49058">MAPKIAQFWNVCRRTARRYPWLADGLLAVVVLALGLWLAAQSVPSHIRPTGPSLVMSMIGCAALVVRRSWPGAVLGVVLGCTVLVFVLNLTPDDSPPLTFATGVALYSLAVYRSREAAWISALISMIVLIPPALLQKQGVVAVVLGLSTWVVSATATGDAVRSRRAYIAAVEDRARRAEQSREEEARRQVAEERLRIARELHDVVAHHITLVKVQAAVASHMLYEQPAGADEALGHIRRASATVLDELKLLVYALRDTSEPVSTQPPAGLSQLPALLSGFTAGGMFVALDVTGQSRELPALTDLAAYRIVQESLTNAHKHSRGARTSVAVGYGSGELRLRIHNTAGMSPPASGGTGQPPGTGPGRRFPGTGPTRKQLATGPTQDPAAQRGRGGHGLLGMRERAAAVGGHMQAGSDGEGGFVVTATLPVPEAPPPAPAASTFNGRRGSATLQTATATPRTALVKVTPQ</sequence>
<dbReference type="EMBL" id="MAXA01000225">
    <property type="protein sequence ID" value="OHV27103.1"/>
    <property type="molecule type" value="Genomic_DNA"/>
</dbReference>
<feature type="compositionally biased region" description="Gly residues" evidence="10">
    <location>
        <begin position="353"/>
        <end position="363"/>
    </location>
</feature>
<name>A0A1S1PWN9_9ACTN</name>
<evidence type="ECO:0000256" key="11">
    <source>
        <dbReference type="SAM" id="Phobius"/>
    </source>
</evidence>
<protein>
    <recommendedName>
        <fullName evidence="2">histidine kinase</fullName>
        <ecNumber evidence="2">2.7.13.3</ecNumber>
    </recommendedName>
</protein>
<keyword evidence="16" id="KW-1185">Reference proteome</keyword>
<evidence type="ECO:0000259" key="14">
    <source>
        <dbReference type="Pfam" id="PF23539"/>
    </source>
</evidence>
<dbReference type="Gene3D" id="1.20.5.1930">
    <property type="match status" value="1"/>
</dbReference>
<feature type="domain" description="Histidine kinase/HSP90-like ATPase" evidence="12">
    <location>
        <begin position="305"/>
        <end position="429"/>
    </location>
</feature>
<dbReference type="GO" id="GO:0005524">
    <property type="term" value="F:ATP binding"/>
    <property type="evidence" value="ECO:0007669"/>
    <property type="project" value="UniProtKB-KW"/>
</dbReference>
<dbReference type="Proteomes" id="UP000179769">
    <property type="component" value="Unassembled WGS sequence"/>
</dbReference>
<keyword evidence="7" id="KW-0067">ATP-binding</keyword>
<dbReference type="InterPro" id="IPR055558">
    <property type="entry name" value="DUF7134"/>
</dbReference>
<dbReference type="RefSeq" id="WP_071065086.1">
    <property type="nucleotide sequence ID" value="NZ_MAXA01000225.1"/>
</dbReference>
<comment type="caution">
    <text evidence="15">The sequence shown here is derived from an EMBL/GenBank/DDBJ whole genome shotgun (WGS) entry which is preliminary data.</text>
</comment>
<evidence type="ECO:0000313" key="16">
    <source>
        <dbReference type="Proteomes" id="UP000179769"/>
    </source>
</evidence>
<evidence type="ECO:0000256" key="3">
    <source>
        <dbReference type="ARBA" id="ARBA00022553"/>
    </source>
</evidence>
<dbReference type="Gene3D" id="3.30.565.10">
    <property type="entry name" value="Histidine kinase-like ATPase, C-terminal domain"/>
    <property type="match status" value="1"/>
</dbReference>
<dbReference type="InterPro" id="IPR011712">
    <property type="entry name" value="Sig_transdc_His_kin_sub3_dim/P"/>
</dbReference>
<dbReference type="AlphaFoldDB" id="A0A1S1PWN9"/>